<dbReference type="OrthoDB" id="416454at2759"/>
<dbReference type="AlphaFoldDB" id="A0A7D9EUU0"/>
<keyword evidence="2" id="KW-1185">Reference proteome</keyword>
<protein>
    <submittedName>
        <fullName evidence="1">Uncharacterized protein</fullName>
    </submittedName>
</protein>
<evidence type="ECO:0000313" key="2">
    <source>
        <dbReference type="Proteomes" id="UP001152795"/>
    </source>
</evidence>
<comment type="caution">
    <text evidence="1">The sequence shown here is derived from an EMBL/GenBank/DDBJ whole genome shotgun (WGS) entry which is preliminary data.</text>
</comment>
<feature type="non-terminal residue" evidence="1">
    <location>
        <position position="1"/>
    </location>
</feature>
<organism evidence="1 2">
    <name type="scientific">Paramuricea clavata</name>
    <name type="common">Red gorgonian</name>
    <name type="synonym">Violescent sea-whip</name>
    <dbReference type="NCBI Taxonomy" id="317549"/>
    <lineage>
        <taxon>Eukaryota</taxon>
        <taxon>Metazoa</taxon>
        <taxon>Cnidaria</taxon>
        <taxon>Anthozoa</taxon>
        <taxon>Octocorallia</taxon>
        <taxon>Malacalcyonacea</taxon>
        <taxon>Plexauridae</taxon>
        <taxon>Paramuricea</taxon>
    </lineage>
</organism>
<dbReference type="Proteomes" id="UP001152795">
    <property type="component" value="Unassembled WGS sequence"/>
</dbReference>
<gene>
    <name evidence="1" type="ORF">PACLA_8A071842</name>
</gene>
<accession>A0A7D9EUU0</accession>
<reference evidence="1" key="1">
    <citation type="submission" date="2020-04" db="EMBL/GenBank/DDBJ databases">
        <authorList>
            <person name="Alioto T."/>
            <person name="Alioto T."/>
            <person name="Gomez Garrido J."/>
        </authorList>
    </citation>
    <scope>NUCLEOTIDE SEQUENCE</scope>
    <source>
        <strain evidence="1">A484AB</strain>
    </source>
</reference>
<name>A0A7D9EUU0_PARCT</name>
<dbReference type="EMBL" id="CACRXK020009199">
    <property type="protein sequence ID" value="CAB4016643.1"/>
    <property type="molecule type" value="Genomic_DNA"/>
</dbReference>
<proteinExistence type="predicted"/>
<evidence type="ECO:0000313" key="1">
    <source>
        <dbReference type="EMBL" id="CAB4016643.1"/>
    </source>
</evidence>
<sequence length="325" mass="37072">MRKRDRAKKKSFKSKLEDDYIIYKRLRNEVTSAIRKARIHYFKEKLDKTAGNPRACRNLMKIVLPSKRKEKEIEKLIINENEIRDTKEIANCLNSHFTTAASHLKFMNYSEEESSTLNTPEVPPIETKLEPATEMPCFEFYSGIPENGVNLMLKNLKPNKVAGADTIAPKILNKIAADSLSPSITSLINRSLITNLQMNEHLTALNGTNESHQFAYTRNSSTTIALIRVPDSWNVYYNSIADCFVHSETTLYADDSEAHCSHFSVHGAETAMKNDLQNIEQWLKANRMIANIKKTKTMLIGSRPALRKAEAEDIQIHLFNNKIEE</sequence>